<dbReference type="GO" id="GO:0017056">
    <property type="term" value="F:structural constituent of nuclear pore"/>
    <property type="evidence" value="ECO:0007669"/>
    <property type="project" value="InterPro"/>
</dbReference>
<protein>
    <recommendedName>
        <fullName evidence="11">RRM Nup35-type domain-containing protein</fullName>
    </recommendedName>
</protein>
<evidence type="ECO:0000256" key="4">
    <source>
        <dbReference type="ARBA" id="ARBA00022816"/>
    </source>
</evidence>
<keyword evidence="4 9" id="KW-0509">mRNA transport</keyword>
<dbReference type="GO" id="GO:0044615">
    <property type="term" value="C:nuclear pore nuclear basket"/>
    <property type="evidence" value="ECO:0007669"/>
    <property type="project" value="TreeGrafter"/>
</dbReference>
<evidence type="ECO:0000313" key="12">
    <source>
        <dbReference type="EMBL" id="KAL0479612.1"/>
    </source>
</evidence>
<keyword evidence="6" id="KW-0811">Translocation</keyword>
<evidence type="ECO:0000256" key="9">
    <source>
        <dbReference type="PROSITE-ProRule" id="PRU00804"/>
    </source>
</evidence>
<dbReference type="EMBL" id="JAOPGA020000580">
    <property type="protein sequence ID" value="KAL0479612.1"/>
    <property type="molecule type" value="Genomic_DNA"/>
</dbReference>
<evidence type="ECO:0000256" key="1">
    <source>
        <dbReference type="ARBA" id="ARBA00004567"/>
    </source>
</evidence>
<keyword evidence="13" id="KW-1185">Reference proteome</keyword>
<dbReference type="GO" id="GO:0003676">
    <property type="term" value="F:nucleic acid binding"/>
    <property type="evidence" value="ECO:0007669"/>
    <property type="project" value="InterPro"/>
</dbReference>
<accession>A0AAW2YQJ0</accession>
<dbReference type="Gene3D" id="3.30.70.330">
    <property type="match status" value="1"/>
</dbReference>
<organism evidence="12 13">
    <name type="scientific">Acrasis kona</name>
    <dbReference type="NCBI Taxonomy" id="1008807"/>
    <lineage>
        <taxon>Eukaryota</taxon>
        <taxon>Discoba</taxon>
        <taxon>Heterolobosea</taxon>
        <taxon>Tetramitia</taxon>
        <taxon>Eutetramitia</taxon>
        <taxon>Acrasidae</taxon>
        <taxon>Acrasis</taxon>
    </lineage>
</organism>
<dbReference type="InterPro" id="IPR007846">
    <property type="entry name" value="RRM_NUP35_dom"/>
</dbReference>
<evidence type="ECO:0000256" key="2">
    <source>
        <dbReference type="ARBA" id="ARBA00009454"/>
    </source>
</evidence>
<reference evidence="12 13" key="1">
    <citation type="submission" date="2024-03" db="EMBL/GenBank/DDBJ databases">
        <title>The Acrasis kona genome and developmental transcriptomes reveal deep origins of eukaryotic multicellular pathways.</title>
        <authorList>
            <person name="Sheikh S."/>
            <person name="Fu C.-J."/>
            <person name="Brown M.W."/>
            <person name="Baldauf S.L."/>
        </authorList>
    </citation>
    <scope>NUCLEOTIDE SEQUENCE [LARGE SCALE GENOMIC DNA]</scope>
    <source>
        <strain evidence="12 13">ATCC MYA-3509</strain>
    </source>
</reference>
<sequence length="323" mass="36580">MPQYDGVSLSGGQRTLFGGRPSSSQYDASYANGFKSTPNKDRRQINYDSNQLGAPFFTQQNQPMQNNIYQPTPSRVDFRTEQKDAEAPPPFSIDELADNTLNLDISVNDITQNPNNTSIYQTPPDTNASQIIPGTSRSEGLHLIPSVQRSRHNIAPRRDMTEMNNVDASGNQDLVFGHYAPSSHNWVTVFGFPLSKVSFVLKQFSHYGDVLDHRVGSGNWIHILYSTKLQADKALSKNGKIFDSILMVGVVECNDSSVTNVRNSRYRRDPSPDDEIQMSNKRRRDQLELNSEPTFETLDTLNRKKLRQDHTLRPDRGFWSRIV</sequence>
<comment type="similarity">
    <text evidence="2">Belongs to the Nup35 family.</text>
</comment>
<dbReference type="Proteomes" id="UP001431209">
    <property type="component" value="Unassembled WGS sequence"/>
</dbReference>
<evidence type="ECO:0000256" key="5">
    <source>
        <dbReference type="ARBA" id="ARBA00022927"/>
    </source>
</evidence>
<keyword evidence="8 9" id="KW-0539">Nucleus</keyword>
<keyword evidence="7 9" id="KW-0906">Nuclear pore complex</keyword>
<feature type="non-terminal residue" evidence="12">
    <location>
        <position position="323"/>
    </location>
</feature>
<dbReference type="PANTHER" id="PTHR21527:SF6">
    <property type="entry name" value="NUCLEOPORIN NUP35"/>
    <property type="match status" value="1"/>
</dbReference>
<dbReference type="InterPro" id="IPR035979">
    <property type="entry name" value="RBD_domain_sf"/>
</dbReference>
<comment type="subcellular location">
    <subcellularLocation>
        <location evidence="1">Nucleus</location>
        <location evidence="1">Nuclear pore complex</location>
    </subcellularLocation>
</comment>
<evidence type="ECO:0000256" key="7">
    <source>
        <dbReference type="ARBA" id="ARBA00023132"/>
    </source>
</evidence>
<evidence type="ECO:0000256" key="8">
    <source>
        <dbReference type="ARBA" id="ARBA00023242"/>
    </source>
</evidence>
<dbReference type="Pfam" id="PF05172">
    <property type="entry name" value="RRM_Nup35"/>
    <property type="match status" value="1"/>
</dbReference>
<evidence type="ECO:0000259" key="11">
    <source>
        <dbReference type="PROSITE" id="PS51472"/>
    </source>
</evidence>
<gene>
    <name evidence="12" type="ORF">AKO1_007723</name>
</gene>
<evidence type="ECO:0000313" key="13">
    <source>
        <dbReference type="Proteomes" id="UP001431209"/>
    </source>
</evidence>
<dbReference type="PROSITE" id="PS51472">
    <property type="entry name" value="RRM_NUP35"/>
    <property type="match status" value="1"/>
</dbReference>
<evidence type="ECO:0000256" key="3">
    <source>
        <dbReference type="ARBA" id="ARBA00022448"/>
    </source>
</evidence>
<evidence type="ECO:0000256" key="6">
    <source>
        <dbReference type="ARBA" id="ARBA00023010"/>
    </source>
</evidence>
<dbReference type="AlphaFoldDB" id="A0AAW2YQJ0"/>
<keyword evidence="5" id="KW-0653">Protein transport</keyword>
<feature type="region of interest" description="Disordered" evidence="10">
    <location>
        <begin position="1"/>
        <end position="44"/>
    </location>
</feature>
<dbReference type="GO" id="GO:0051028">
    <property type="term" value="P:mRNA transport"/>
    <property type="evidence" value="ECO:0007669"/>
    <property type="project" value="UniProtKB-UniRule"/>
</dbReference>
<dbReference type="FunFam" id="3.30.70.330:FF:000095">
    <property type="entry name" value="Putative Nucleoporin NUP53"/>
    <property type="match status" value="1"/>
</dbReference>
<dbReference type="InterPro" id="IPR012677">
    <property type="entry name" value="Nucleotide-bd_a/b_plait_sf"/>
</dbReference>
<dbReference type="GO" id="GO:0006999">
    <property type="term" value="P:nuclear pore organization"/>
    <property type="evidence" value="ECO:0007669"/>
    <property type="project" value="TreeGrafter"/>
</dbReference>
<dbReference type="GO" id="GO:0006607">
    <property type="term" value="P:NLS-bearing protein import into nucleus"/>
    <property type="evidence" value="ECO:0007669"/>
    <property type="project" value="TreeGrafter"/>
</dbReference>
<keyword evidence="3 9" id="KW-0813">Transport</keyword>
<dbReference type="GO" id="GO:0005543">
    <property type="term" value="F:phospholipid binding"/>
    <property type="evidence" value="ECO:0007669"/>
    <property type="project" value="TreeGrafter"/>
</dbReference>
<dbReference type="PANTHER" id="PTHR21527">
    <property type="entry name" value="NUCLEOPORIN NUP35"/>
    <property type="match status" value="1"/>
</dbReference>
<feature type="domain" description="RRM Nup35-type" evidence="11">
    <location>
        <begin position="181"/>
        <end position="260"/>
    </location>
</feature>
<dbReference type="SUPFAM" id="SSF54928">
    <property type="entry name" value="RNA-binding domain, RBD"/>
    <property type="match status" value="1"/>
</dbReference>
<evidence type="ECO:0000256" key="10">
    <source>
        <dbReference type="SAM" id="MobiDB-lite"/>
    </source>
</evidence>
<dbReference type="GO" id="GO:0031965">
    <property type="term" value="C:nuclear membrane"/>
    <property type="evidence" value="ECO:0007669"/>
    <property type="project" value="InterPro"/>
</dbReference>
<comment type="caution">
    <text evidence="12">The sequence shown here is derived from an EMBL/GenBank/DDBJ whole genome shotgun (WGS) entry which is preliminary data.</text>
</comment>
<name>A0AAW2YQJ0_9EUKA</name>
<dbReference type="GO" id="GO:0044613">
    <property type="term" value="C:nuclear pore central transport channel"/>
    <property type="evidence" value="ECO:0007669"/>
    <property type="project" value="TreeGrafter"/>
</dbReference>
<proteinExistence type="inferred from homology"/>